<dbReference type="RefSeq" id="WP_020738004.1">
    <property type="nucleotide sequence ID" value="NC_021658.1"/>
</dbReference>
<dbReference type="HOGENOM" id="CLU_150003_0_1_7"/>
<protein>
    <recommendedName>
        <fullName evidence="1">DUF5615 domain-containing protein</fullName>
    </recommendedName>
</protein>
<dbReference type="PATRIC" id="fig|1254432.3.peg.6883"/>
<dbReference type="EMBL" id="CP003969">
    <property type="protein sequence ID" value="AGP38429.1"/>
    <property type="molecule type" value="Genomic_DNA"/>
</dbReference>
<sequence>MRFLVDECTGPRVASWLRDQQHDVFSVYEGARGLDDASVLAMAVRENRILITNDTDFGERVFRSRQPHRGVVLLRLADERSASKIAALQRLLAQHAPELAGAFVVVGEASIRIVRP</sequence>
<dbReference type="STRING" id="1254432.SCE1572_30485"/>
<dbReference type="AlphaFoldDB" id="S4Y114"/>
<gene>
    <name evidence="2" type="ORF">SCE1572_30485</name>
</gene>
<reference evidence="2 3" key="1">
    <citation type="journal article" date="2013" name="Sci. Rep.">
        <title>Extraordinary expansion of a Sorangium cellulosum genome from an alkaline milieu.</title>
        <authorList>
            <person name="Han K."/>
            <person name="Li Z.F."/>
            <person name="Peng R."/>
            <person name="Zhu L.P."/>
            <person name="Zhou T."/>
            <person name="Wang L.G."/>
            <person name="Li S.G."/>
            <person name="Zhang X.B."/>
            <person name="Hu W."/>
            <person name="Wu Z.H."/>
            <person name="Qin N."/>
            <person name="Li Y.Z."/>
        </authorList>
    </citation>
    <scope>NUCLEOTIDE SEQUENCE [LARGE SCALE GENOMIC DNA]</scope>
    <source>
        <strain evidence="2 3">So0157-2</strain>
    </source>
</reference>
<evidence type="ECO:0000313" key="3">
    <source>
        <dbReference type="Proteomes" id="UP000014803"/>
    </source>
</evidence>
<name>S4Y114_SORCE</name>
<proteinExistence type="predicted"/>
<evidence type="ECO:0000259" key="1">
    <source>
        <dbReference type="Pfam" id="PF18480"/>
    </source>
</evidence>
<dbReference type="KEGG" id="scu:SCE1572_30485"/>
<dbReference type="eggNOG" id="COG4634">
    <property type="taxonomic scope" value="Bacteria"/>
</dbReference>
<dbReference type="Proteomes" id="UP000014803">
    <property type="component" value="Chromosome"/>
</dbReference>
<dbReference type="Pfam" id="PF18480">
    <property type="entry name" value="DUF5615"/>
    <property type="match status" value="1"/>
</dbReference>
<organism evidence="2 3">
    <name type="scientific">Sorangium cellulosum So0157-2</name>
    <dbReference type="NCBI Taxonomy" id="1254432"/>
    <lineage>
        <taxon>Bacteria</taxon>
        <taxon>Pseudomonadati</taxon>
        <taxon>Myxococcota</taxon>
        <taxon>Polyangia</taxon>
        <taxon>Polyangiales</taxon>
        <taxon>Polyangiaceae</taxon>
        <taxon>Sorangium</taxon>
    </lineage>
</organism>
<dbReference type="InterPro" id="IPR041049">
    <property type="entry name" value="DUF5615"/>
</dbReference>
<accession>S4Y114</accession>
<evidence type="ECO:0000313" key="2">
    <source>
        <dbReference type="EMBL" id="AGP38429.1"/>
    </source>
</evidence>
<feature type="domain" description="DUF5615" evidence="1">
    <location>
        <begin position="1"/>
        <end position="107"/>
    </location>
</feature>
<dbReference type="OrthoDB" id="27473at2"/>